<keyword evidence="1" id="KW-0732">Signal</keyword>
<organism evidence="2 5">
    <name type="scientific">Parasedimentitalea maritima</name>
    <dbReference type="NCBI Taxonomy" id="2578117"/>
    <lineage>
        <taxon>Bacteria</taxon>
        <taxon>Pseudomonadati</taxon>
        <taxon>Pseudomonadota</taxon>
        <taxon>Alphaproteobacteria</taxon>
        <taxon>Rhodobacterales</taxon>
        <taxon>Paracoccaceae</taxon>
        <taxon>Parasedimentitalea</taxon>
    </lineage>
</organism>
<sequence length="174" mass="18699">MNTLKTLAMIVAGSFISTTSAIAGGSVLPGDGSFTQYGVVDGWTVYVDVERESCLIERVDASANVVQMGLTADHKLGYLGVFSKTADLGSGNKEKIFIDLDGTMYNAKATKMKKNITEGYSGGYILADNPQFIEDLAQKYTMTVFPEKEASFQVDLAGTHKAMELARNCNAEQG</sequence>
<comment type="caution">
    <text evidence="2">The sequence shown here is derived from an EMBL/GenBank/DDBJ whole genome shotgun (WGS) entry which is preliminary data.</text>
</comment>
<dbReference type="RefSeq" id="WP_138165116.1">
    <property type="nucleotide sequence ID" value="NZ_VAUA01000013.1"/>
</dbReference>
<dbReference type="AlphaFoldDB" id="A0A5R8YTQ9"/>
<dbReference type="EMBL" id="WSFO01000002">
    <property type="protein sequence ID" value="KAE9631663.1"/>
    <property type="molecule type" value="Genomic_DNA"/>
</dbReference>
<accession>A0A6A4RDB2</accession>
<protein>
    <submittedName>
        <fullName evidence="2">Uncharacterized protein</fullName>
    </submittedName>
</protein>
<evidence type="ECO:0000313" key="3">
    <source>
        <dbReference type="EMBL" id="TLP56475.1"/>
    </source>
</evidence>
<dbReference type="OrthoDB" id="7707276at2"/>
<evidence type="ECO:0000313" key="2">
    <source>
        <dbReference type="EMBL" id="KAE9631663.1"/>
    </source>
</evidence>
<gene>
    <name evidence="3" type="ORF">FEE96_21140</name>
    <name evidence="2" type="ORF">GP644_04950</name>
</gene>
<evidence type="ECO:0000313" key="4">
    <source>
        <dbReference type="Proteomes" id="UP000305041"/>
    </source>
</evidence>
<dbReference type="Proteomes" id="UP000305041">
    <property type="component" value="Unassembled WGS sequence"/>
</dbReference>
<accession>A0A5R8YTQ9</accession>
<dbReference type="Proteomes" id="UP000441586">
    <property type="component" value="Unassembled WGS sequence"/>
</dbReference>
<feature type="signal peptide" evidence="1">
    <location>
        <begin position="1"/>
        <end position="23"/>
    </location>
</feature>
<feature type="chain" id="PRO_5044624134" evidence="1">
    <location>
        <begin position="24"/>
        <end position="174"/>
    </location>
</feature>
<evidence type="ECO:0000256" key="1">
    <source>
        <dbReference type="SAM" id="SignalP"/>
    </source>
</evidence>
<reference evidence="2 5" key="2">
    <citation type="submission" date="2019-12" db="EMBL/GenBank/DDBJ databases">
        <authorList>
            <person name="Zhang Y.-J."/>
        </authorList>
    </citation>
    <scope>NUCLEOTIDE SEQUENCE [LARGE SCALE GENOMIC DNA]</scope>
    <source>
        <strain evidence="2 5">H18S-6</strain>
    </source>
</reference>
<reference evidence="3 4" key="1">
    <citation type="submission" date="2019-05" db="EMBL/GenBank/DDBJ databases">
        <title>Draft genome sequence of Pelagicola sp. DSW4-44.</title>
        <authorList>
            <person name="Oh J."/>
        </authorList>
    </citation>
    <scope>NUCLEOTIDE SEQUENCE [LARGE SCALE GENOMIC DNA]</scope>
    <source>
        <strain evidence="3 4">DSW4-44</strain>
    </source>
</reference>
<proteinExistence type="predicted"/>
<name>A0A5R8YTQ9_9RHOB</name>
<dbReference type="EMBL" id="VAUA01000013">
    <property type="protein sequence ID" value="TLP56475.1"/>
    <property type="molecule type" value="Genomic_DNA"/>
</dbReference>
<keyword evidence="4" id="KW-1185">Reference proteome</keyword>
<evidence type="ECO:0000313" key="5">
    <source>
        <dbReference type="Proteomes" id="UP000441586"/>
    </source>
</evidence>